<evidence type="ECO:0000256" key="1">
    <source>
        <dbReference type="SAM" id="MobiDB-lite"/>
    </source>
</evidence>
<reference evidence="2 3" key="1">
    <citation type="submission" date="2023-11" db="EMBL/GenBank/DDBJ databases">
        <title>Arctic aerobic anoxygenic photoheterotroph Sediminicoccus rosea KRV36 adapts its photosynthesis to long days of polar summer.</title>
        <authorList>
            <person name="Tomasch J."/>
            <person name="Kopejtka K."/>
            <person name="Bily T."/>
            <person name="Gardiner A.T."/>
            <person name="Gardian Z."/>
            <person name="Shivaramu S."/>
            <person name="Koblizek M."/>
            <person name="Engelhardt F."/>
            <person name="Kaftan D."/>
        </authorList>
    </citation>
    <scope>NUCLEOTIDE SEQUENCE [LARGE SCALE GENOMIC DNA]</scope>
    <source>
        <strain evidence="2 3">R-30</strain>
    </source>
</reference>
<protein>
    <submittedName>
        <fullName evidence="2">TIGR04282 family arsenosugar biosynthesis glycosyltransferase</fullName>
    </submittedName>
</protein>
<dbReference type="RefSeq" id="WP_318646964.1">
    <property type="nucleotide sequence ID" value="NZ_CP137852.1"/>
</dbReference>
<keyword evidence="3" id="KW-1185">Reference proteome</keyword>
<organism evidence="2 3">
    <name type="scientific">Sediminicoccus rosea</name>
    <dbReference type="NCBI Taxonomy" id="1225128"/>
    <lineage>
        <taxon>Bacteria</taxon>
        <taxon>Pseudomonadati</taxon>
        <taxon>Pseudomonadota</taxon>
        <taxon>Alphaproteobacteria</taxon>
        <taxon>Acetobacterales</taxon>
        <taxon>Roseomonadaceae</taxon>
        <taxon>Sediminicoccus</taxon>
    </lineage>
</organism>
<dbReference type="PANTHER" id="PTHR36529:SF1">
    <property type="entry name" value="GLYCOSYLTRANSFERASE"/>
    <property type="match status" value="1"/>
</dbReference>
<dbReference type="PANTHER" id="PTHR36529">
    <property type="entry name" value="SLL1095 PROTEIN"/>
    <property type="match status" value="1"/>
</dbReference>
<dbReference type="Proteomes" id="UP001305521">
    <property type="component" value="Chromosome"/>
</dbReference>
<dbReference type="SUPFAM" id="SSF53448">
    <property type="entry name" value="Nucleotide-diphospho-sugar transferases"/>
    <property type="match status" value="1"/>
</dbReference>
<dbReference type="EMBL" id="CP137852">
    <property type="protein sequence ID" value="WPB82983.1"/>
    <property type="molecule type" value="Genomic_DNA"/>
</dbReference>
<feature type="region of interest" description="Disordered" evidence="1">
    <location>
        <begin position="225"/>
        <end position="245"/>
    </location>
</feature>
<sequence length="245" mass="25054">MSTPTKDAPHRPCSQAPLGIGFMCKPPVAGVSKTRLAAVVGAERAAELARAFLLDSAAIARQLATREHAALAAFHSPDDAGEAMAALLPGWRLAPQGGGDLGARMARAVERLFAEGAGRALLMGADAPTLPPALLELLLAALRDGADAAVIPALDGGYCAIAFARPLPALLTGIAWSTPAVLAETRARADELGLRLDVLQAWHDVDEAADLDLLRLTLDGAQPPGGSPLPSFRASATRGAMGLGA</sequence>
<dbReference type="Gene3D" id="3.90.550.10">
    <property type="entry name" value="Spore Coat Polysaccharide Biosynthesis Protein SpsA, Chain A"/>
    <property type="match status" value="1"/>
</dbReference>
<dbReference type="Pfam" id="PF09837">
    <property type="entry name" value="DUF2064"/>
    <property type="match status" value="1"/>
</dbReference>
<name>A0ABZ0PBA7_9PROT</name>
<accession>A0ABZ0PBA7</accession>
<dbReference type="NCBIfam" id="TIGR04282">
    <property type="entry name" value="glyco_like_cofC"/>
    <property type="match status" value="1"/>
</dbReference>
<evidence type="ECO:0000313" key="2">
    <source>
        <dbReference type="EMBL" id="WPB82983.1"/>
    </source>
</evidence>
<proteinExistence type="predicted"/>
<gene>
    <name evidence="2" type="ORF">R9Z33_12800</name>
</gene>
<evidence type="ECO:0000313" key="3">
    <source>
        <dbReference type="Proteomes" id="UP001305521"/>
    </source>
</evidence>
<dbReference type="InterPro" id="IPR018641">
    <property type="entry name" value="Trfase_1_rSAM/seldom-assoc"/>
</dbReference>
<dbReference type="InterPro" id="IPR029044">
    <property type="entry name" value="Nucleotide-diphossugar_trans"/>
</dbReference>